<comment type="caution">
    <text evidence="2">The sequence shown here is derived from an EMBL/GenBank/DDBJ whole genome shotgun (WGS) entry which is preliminary data.</text>
</comment>
<evidence type="ECO:0000256" key="1">
    <source>
        <dbReference type="SAM" id="MobiDB-lite"/>
    </source>
</evidence>
<reference evidence="2 3" key="1">
    <citation type="submission" date="2017-12" db="EMBL/GenBank/DDBJ databases">
        <title>High-resolution comparative analysis of great ape genomes.</title>
        <authorList>
            <person name="Pollen A."/>
            <person name="Hastie A."/>
            <person name="Hormozdiari F."/>
            <person name="Dougherty M."/>
            <person name="Liu R."/>
            <person name="Chaisson M."/>
            <person name="Hoppe E."/>
            <person name="Hill C."/>
            <person name="Pang A."/>
            <person name="Hillier L."/>
            <person name="Baker C."/>
            <person name="Armstrong J."/>
            <person name="Shendure J."/>
            <person name="Paten B."/>
            <person name="Wilson R."/>
            <person name="Chao H."/>
            <person name="Schneider V."/>
            <person name="Ventura M."/>
            <person name="Kronenberg Z."/>
            <person name="Murali S."/>
            <person name="Gordon D."/>
            <person name="Cantsilieris S."/>
            <person name="Munson K."/>
            <person name="Nelson B."/>
            <person name="Raja A."/>
            <person name="Underwood J."/>
            <person name="Diekhans M."/>
            <person name="Fiddes I."/>
            <person name="Haussler D."/>
            <person name="Eichler E."/>
        </authorList>
    </citation>
    <scope>NUCLEOTIDE SEQUENCE [LARGE SCALE GENOMIC DNA]</scope>
    <source>
        <strain evidence="2">Yerkes chimp pedigree #C0471</strain>
    </source>
</reference>
<feature type="region of interest" description="Disordered" evidence="1">
    <location>
        <begin position="13"/>
        <end position="72"/>
    </location>
</feature>
<accession>A0A2J8QMA3</accession>
<feature type="compositionally biased region" description="Gly residues" evidence="1">
    <location>
        <begin position="51"/>
        <end position="61"/>
    </location>
</feature>
<gene>
    <name evidence="2" type="ORF">CK820_G0025022</name>
</gene>
<proteinExistence type="predicted"/>
<evidence type="ECO:0000313" key="2">
    <source>
        <dbReference type="EMBL" id="PNI97412.1"/>
    </source>
</evidence>
<dbReference type="EMBL" id="NBAG03000028">
    <property type="protein sequence ID" value="PNI97412.1"/>
    <property type="molecule type" value="Genomic_DNA"/>
</dbReference>
<protein>
    <submittedName>
        <fullName evidence="2">PAPOLA isoform 19</fullName>
    </submittedName>
</protein>
<name>A0A2J8QMA3_PANTR</name>
<dbReference type="AlphaFoldDB" id="A0A2J8QMA3"/>
<sequence length="72" mass="7684">NVAVVALGRHVRTKGKEEKRLKRRERCGRGVGPRAEAGPPLPPASVDHAQGGSGGGCGGEVTGRCRRRRRCR</sequence>
<dbReference type="Proteomes" id="UP000236370">
    <property type="component" value="Unassembled WGS sequence"/>
</dbReference>
<organism evidence="2 3">
    <name type="scientific">Pan troglodytes</name>
    <name type="common">Chimpanzee</name>
    <dbReference type="NCBI Taxonomy" id="9598"/>
    <lineage>
        <taxon>Eukaryota</taxon>
        <taxon>Metazoa</taxon>
        <taxon>Chordata</taxon>
        <taxon>Craniata</taxon>
        <taxon>Vertebrata</taxon>
        <taxon>Euteleostomi</taxon>
        <taxon>Mammalia</taxon>
        <taxon>Eutheria</taxon>
        <taxon>Euarchontoglires</taxon>
        <taxon>Primates</taxon>
        <taxon>Haplorrhini</taxon>
        <taxon>Catarrhini</taxon>
        <taxon>Hominidae</taxon>
        <taxon>Pan</taxon>
    </lineage>
</organism>
<evidence type="ECO:0000313" key="3">
    <source>
        <dbReference type="Proteomes" id="UP000236370"/>
    </source>
</evidence>
<feature type="non-terminal residue" evidence="2">
    <location>
        <position position="1"/>
    </location>
</feature>